<dbReference type="GO" id="GO:0140359">
    <property type="term" value="F:ABC-type transporter activity"/>
    <property type="evidence" value="ECO:0007669"/>
    <property type="project" value="InterPro"/>
</dbReference>
<comment type="subcellular location">
    <subcellularLocation>
        <location evidence="1">Cell membrane</location>
        <topology evidence="1">Multi-pass membrane protein</topology>
    </subcellularLocation>
</comment>
<dbReference type="OrthoDB" id="9808328at2"/>
<dbReference type="GO" id="GO:0030256">
    <property type="term" value="C:type I protein secretion system complex"/>
    <property type="evidence" value="ECO:0007669"/>
    <property type="project" value="InterPro"/>
</dbReference>
<dbReference type="GO" id="GO:0005524">
    <property type="term" value="F:ATP binding"/>
    <property type="evidence" value="ECO:0007669"/>
    <property type="project" value="UniProtKB-KW"/>
</dbReference>
<dbReference type="InterPro" id="IPR003593">
    <property type="entry name" value="AAA+_ATPase"/>
</dbReference>
<dbReference type="PANTHER" id="PTHR24221">
    <property type="entry name" value="ATP-BINDING CASSETTE SUB-FAMILY B"/>
    <property type="match status" value="1"/>
</dbReference>
<dbReference type="STRING" id="989403.SAMN05421798_1352"/>
<dbReference type="SMART" id="SM00382">
    <property type="entry name" value="AAA"/>
    <property type="match status" value="1"/>
</dbReference>
<keyword evidence="7 13" id="KW-0067">ATP-binding</keyword>
<reference evidence="13 14" key="1">
    <citation type="journal article" date="2016" name="Front. Microbiol.">
        <title>Comparative Genomic Analysis Reveals a Diverse Repertoire of Genes Involved in Prokaryote-Eukaryote Interactions within the Pseudovibrio Genus.</title>
        <authorList>
            <person name="Romano S."/>
            <person name="Fernandez-Guerra A."/>
            <person name="Reen F.J."/>
            <person name="Glockner F.O."/>
            <person name="Crowley S.P."/>
            <person name="O'Sullivan O."/>
            <person name="Cotter P.D."/>
            <person name="Adams C."/>
            <person name="Dobson A.D."/>
            <person name="O'Gara F."/>
        </authorList>
    </citation>
    <scope>NUCLEOTIDE SEQUENCE [LARGE SCALE GENOMIC DNA]</scope>
    <source>
        <strain evidence="13 14">Ad2</strain>
    </source>
</reference>
<keyword evidence="6" id="KW-0547">Nucleotide-binding</keyword>
<keyword evidence="5 10" id="KW-0812">Transmembrane</keyword>
<gene>
    <name evidence="13" type="primary">prsD_5</name>
    <name evidence="13" type="ORF">PsAD2_03560</name>
</gene>
<evidence type="ECO:0000313" key="13">
    <source>
        <dbReference type="EMBL" id="KZL15697.1"/>
    </source>
</evidence>
<keyword evidence="4" id="KW-1003">Cell membrane</keyword>
<proteinExistence type="inferred from homology"/>
<dbReference type="PROSITE" id="PS00211">
    <property type="entry name" value="ABC_TRANSPORTER_1"/>
    <property type="match status" value="1"/>
</dbReference>
<keyword evidence="3" id="KW-0813">Transport</keyword>
<dbReference type="InterPro" id="IPR047957">
    <property type="entry name" value="ABC_AprD-like_6TM"/>
</dbReference>
<dbReference type="Gene3D" id="3.40.50.300">
    <property type="entry name" value="P-loop containing nucleotide triphosphate hydrolases"/>
    <property type="match status" value="1"/>
</dbReference>
<sequence length="584" mass="62776">MPGSQRQKESVITSAFRSLRSALVGIGGVSMLLNILMLTGPLFMLQVYDRVLASGSVPTLVVLATLVGVLFLFYGILETLRSRVLSRLGQRVDAQLSGVSYEISTSLPLILGPKGAKMRPVQDLDQVRSFLSGPGPAAIFDLPWMPLYFGIVYLFHPYLGMMAIGGALVICALVGLNELTSRRPSSEAAAETNRRSAIVEASRSNAEVIQAMGMMETMKNRWHKGNDAYLVKQRKAGDRAAFFATAVKTFRFILQSAMLGMGAWLVIQQEVTSGVMIASSIMSSRALAPVEQAVSQWKGFLAARQGLARLRKVVENKDDTNNVMELPLPHQKIDLDSVACGPVGIRQPIVQGISFSLAAGEGLGVIGKSGSGKSTLSRSIVGITNALTGSIRFDGSELDQWTSERIGEFVGFLPQDIQLFDGTVAENISRFKEDVNPDDVIEAAKIASIHEFITGLPDGYNTIIGSGGYALSGGQRQRIALARAMYGEPFLIVLDEPNSNLDSEGEACLSHAIKLMRGRGKIVIVIAHRPSAIAAVNKVLVLNDGRQAAFGPRDEVMKQLVTPVQTQQVPQKAAIKAPAKRGAA</sequence>
<feature type="domain" description="ABC transporter" evidence="11">
    <location>
        <begin position="333"/>
        <end position="569"/>
    </location>
</feature>
<dbReference type="Pfam" id="PF00664">
    <property type="entry name" value="ABC_membrane"/>
    <property type="match status" value="1"/>
</dbReference>
<evidence type="ECO:0000259" key="12">
    <source>
        <dbReference type="PROSITE" id="PS50929"/>
    </source>
</evidence>
<dbReference type="EMBL" id="LMCB01000066">
    <property type="protein sequence ID" value="KZL15697.1"/>
    <property type="molecule type" value="Genomic_DNA"/>
</dbReference>
<dbReference type="InterPro" id="IPR011527">
    <property type="entry name" value="ABC1_TM_dom"/>
</dbReference>
<keyword evidence="14" id="KW-1185">Reference proteome</keyword>
<dbReference type="AlphaFoldDB" id="A0A165VZG3"/>
<dbReference type="NCBIfam" id="TIGR01842">
    <property type="entry name" value="type_I_sec_PrtD"/>
    <property type="match status" value="1"/>
</dbReference>
<feature type="transmembrane region" description="Helical" evidence="10">
    <location>
        <begin position="57"/>
        <end position="77"/>
    </location>
</feature>
<dbReference type="Pfam" id="PF00005">
    <property type="entry name" value="ABC_tran"/>
    <property type="match status" value="1"/>
</dbReference>
<evidence type="ECO:0000313" key="14">
    <source>
        <dbReference type="Proteomes" id="UP000076577"/>
    </source>
</evidence>
<dbReference type="InterPro" id="IPR027417">
    <property type="entry name" value="P-loop_NTPase"/>
</dbReference>
<dbReference type="GO" id="GO:0005886">
    <property type="term" value="C:plasma membrane"/>
    <property type="evidence" value="ECO:0007669"/>
    <property type="project" value="UniProtKB-SubCell"/>
</dbReference>
<dbReference type="FunFam" id="3.40.50.300:FF:001444">
    <property type="entry name" value="ABC transporter ATP-binding protein"/>
    <property type="match status" value="1"/>
</dbReference>
<evidence type="ECO:0000256" key="9">
    <source>
        <dbReference type="ARBA" id="ARBA00023136"/>
    </source>
</evidence>
<comment type="caution">
    <text evidence="13">The sequence shown here is derived from an EMBL/GenBank/DDBJ whole genome shotgun (WGS) entry which is preliminary data.</text>
</comment>
<dbReference type="InterPro" id="IPR039421">
    <property type="entry name" value="Type_1_exporter"/>
</dbReference>
<dbReference type="InterPro" id="IPR010128">
    <property type="entry name" value="ATPase_T1SS_PrtD-like"/>
</dbReference>
<dbReference type="Proteomes" id="UP000076577">
    <property type="component" value="Unassembled WGS sequence"/>
</dbReference>
<dbReference type="Gene3D" id="1.20.1560.10">
    <property type="entry name" value="ABC transporter type 1, transmembrane domain"/>
    <property type="match status" value="1"/>
</dbReference>
<accession>A0A165VZG3</accession>
<dbReference type="PATRIC" id="fig|989403.3.peg.3850"/>
<evidence type="ECO:0000256" key="6">
    <source>
        <dbReference type="ARBA" id="ARBA00022741"/>
    </source>
</evidence>
<feature type="domain" description="ABC transmembrane type-1" evidence="12">
    <location>
        <begin position="24"/>
        <end position="302"/>
    </location>
</feature>
<evidence type="ECO:0000256" key="8">
    <source>
        <dbReference type="ARBA" id="ARBA00022989"/>
    </source>
</evidence>
<feature type="transmembrane region" description="Helical" evidence="10">
    <location>
        <begin position="21"/>
        <end position="45"/>
    </location>
</feature>
<dbReference type="SUPFAM" id="SSF90123">
    <property type="entry name" value="ABC transporter transmembrane region"/>
    <property type="match status" value="1"/>
</dbReference>
<protein>
    <submittedName>
        <fullName evidence="13">Type I secretion system ATP-binding protein PrsD</fullName>
    </submittedName>
</protein>
<dbReference type="GO" id="GO:0016887">
    <property type="term" value="F:ATP hydrolysis activity"/>
    <property type="evidence" value="ECO:0007669"/>
    <property type="project" value="InterPro"/>
</dbReference>
<keyword evidence="8 10" id="KW-1133">Transmembrane helix</keyword>
<evidence type="ECO:0000256" key="2">
    <source>
        <dbReference type="ARBA" id="ARBA00005417"/>
    </source>
</evidence>
<evidence type="ECO:0000256" key="3">
    <source>
        <dbReference type="ARBA" id="ARBA00022448"/>
    </source>
</evidence>
<dbReference type="CDD" id="cd18586">
    <property type="entry name" value="ABC_6TM_PrtD_like"/>
    <property type="match status" value="1"/>
</dbReference>
<keyword evidence="9 10" id="KW-0472">Membrane</keyword>
<dbReference type="GO" id="GO:0034040">
    <property type="term" value="F:ATPase-coupled lipid transmembrane transporter activity"/>
    <property type="evidence" value="ECO:0007669"/>
    <property type="project" value="TreeGrafter"/>
</dbReference>
<evidence type="ECO:0000256" key="1">
    <source>
        <dbReference type="ARBA" id="ARBA00004651"/>
    </source>
</evidence>
<evidence type="ECO:0000256" key="10">
    <source>
        <dbReference type="SAM" id="Phobius"/>
    </source>
</evidence>
<dbReference type="RefSeq" id="WP_068008956.1">
    <property type="nucleotide sequence ID" value="NZ_FOFM01000035.1"/>
</dbReference>
<feature type="transmembrane region" description="Helical" evidence="10">
    <location>
        <begin position="155"/>
        <end position="176"/>
    </location>
</feature>
<evidence type="ECO:0000259" key="11">
    <source>
        <dbReference type="PROSITE" id="PS50893"/>
    </source>
</evidence>
<dbReference type="InterPro" id="IPR017871">
    <property type="entry name" value="ABC_transporter-like_CS"/>
</dbReference>
<dbReference type="PROSITE" id="PS50893">
    <property type="entry name" value="ABC_TRANSPORTER_2"/>
    <property type="match status" value="1"/>
</dbReference>
<dbReference type="InterPro" id="IPR036640">
    <property type="entry name" value="ABC1_TM_sf"/>
</dbReference>
<dbReference type="PROSITE" id="PS50929">
    <property type="entry name" value="ABC_TM1F"/>
    <property type="match status" value="1"/>
</dbReference>
<dbReference type="InterPro" id="IPR003439">
    <property type="entry name" value="ABC_transporter-like_ATP-bd"/>
</dbReference>
<evidence type="ECO:0000256" key="4">
    <source>
        <dbReference type="ARBA" id="ARBA00022475"/>
    </source>
</evidence>
<evidence type="ECO:0000256" key="5">
    <source>
        <dbReference type="ARBA" id="ARBA00022692"/>
    </source>
</evidence>
<name>A0A165VZG3_9HYPH</name>
<organism evidence="13 14">
    <name type="scientific">Pseudovibrio axinellae</name>
    <dbReference type="NCBI Taxonomy" id="989403"/>
    <lineage>
        <taxon>Bacteria</taxon>
        <taxon>Pseudomonadati</taxon>
        <taxon>Pseudomonadota</taxon>
        <taxon>Alphaproteobacteria</taxon>
        <taxon>Hyphomicrobiales</taxon>
        <taxon>Stappiaceae</taxon>
        <taxon>Pseudovibrio</taxon>
    </lineage>
</organism>
<dbReference type="GO" id="GO:0030253">
    <property type="term" value="P:protein secretion by the type I secretion system"/>
    <property type="evidence" value="ECO:0007669"/>
    <property type="project" value="InterPro"/>
</dbReference>
<dbReference type="SUPFAM" id="SSF52540">
    <property type="entry name" value="P-loop containing nucleoside triphosphate hydrolases"/>
    <property type="match status" value="1"/>
</dbReference>
<dbReference type="PANTHER" id="PTHR24221:SF248">
    <property type="entry name" value="ABC TRANSPORTER TRANSMEMBRANE REGION"/>
    <property type="match status" value="1"/>
</dbReference>
<evidence type="ECO:0000256" key="7">
    <source>
        <dbReference type="ARBA" id="ARBA00022840"/>
    </source>
</evidence>
<comment type="similarity">
    <text evidence="2">Belongs to the ABC transporter superfamily.</text>
</comment>